<sequence>MTLPDLDISLMRTFIAIVETGSITAAGKLVGRSQPAITHQIKRLEERLQRPLFESHRRRLVLTSEGQILLEFARAIVRLNNDAYTSLTRGQIAHPVKLGTPDLYAAYLLPDVLRNFSISHPEVEVDLRCTRSVHLSKALQRGELDIAVMTNQPEFERGEVIREEPLIWVAGRNAEPETQNPLPLALLPEGSVYRQYALDALSAAGRSWSIRSVCDSIAGLNAAVASGLAVSIFPNCAVDRSVRRLGRREELPPLPPVQLVMHRRPGGVSDAAEHLAQFIARELASVSPPAQSAD</sequence>
<dbReference type="Gene3D" id="3.40.190.10">
    <property type="entry name" value="Periplasmic binding protein-like II"/>
    <property type="match status" value="2"/>
</dbReference>
<dbReference type="Pfam" id="PF00126">
    <property type="entry name" value="HTH_1"/>
    <property type="match status" value="1"/>
</dbReference>
<dbReference type="Proteomes" id="UP000681075">
    <property type="component" value="Unassembled WGS sequence"/>
</dbReference>
<dbReference type="SUPFAM" id="SSF46785">
    <property type="entry name" value="Winged helix' DNA-binding domain"/>
    <property type="match status" value="1"/>
</dbReference>
<dbReference type="InterPro" id="IPR050176">
    <property type="entry name" value="LTTR"/>
</dbReference>
<evidence type="ECO:0000256" key="3">
    <source>
        <dbReference type="ARBA" id="ARBA00023125"/>
    </source>
</evidence>
<keyword evidence="2" id="KW-0805">Transcription regulation</keyword>
<dbReference type="InterPro" id="IPR000847">
    <property type="entry name" value="LysR_HTH_N"/>
</dbReference>
<reference evidence="6" key="1">
    <citation type="submission" date="2021-02" db="EMBL/GenBank/DDBJ databases">
        <title>Genome sequence of Rhodospirillales sp. strain TMPK1 isolated from soil.</title>
        <authorList>
            <person name="Nakai R."/>
            <person name="Kusada H."/>
            <person name="Tamaki H."/>
        </authorList>
    </citation>
    <scope>NUCLEOTIDE SEQUENCE</scope>
    <source>
        <strain evidence="6">TMPK1</strain>
    </source>
</reference>
<keyword evidence="4" id="KW-0804">Transcription</keyword>
<dbReference type="PANTHER" id="PTHR30579">
    <property type="entry name" value="TRANSCRIPTIONAL REGULATOR"/>
    <property type="match status" value="1"/>
</dbReference>
<organism evidence="6 7">
    <name type="scientific">Roseiterribacter gracilis</name>
    <dbReference type="NCBI Taxonomy" id="2812848"/>
    <lineage>
        <taxon>Bacteria</taxon>
        <taxon>Pseudomonadati</taxon>
        <taxon>Pseudomonadota</taxon>
        <taxon>Alphaproteobacteria</taxon>
        <taxon>Rhodospirillales</taxon>
        <taxon>Roseiterribacteraceae</taxon>
        <taxon>Roseiterribacter</taxon>
    </lineage>
</organism>
<dbReference type="GO" id="GO:0003677">
    <property type="term" value="F:DNA binding"/>
    <property type="evidence" value="ECO:0007669"/>
    <property type="project" value="UniProtKB-KW"/>
</dbReference>
<dbReference type="Pfam" id="PF03466">
    <property type="entry name" value="LysR_substrate"/>
    <property type="match status" value="1"/>
</dbReference>
<gene>
    <name evidence="6" type="ORF">TMPK1_06590</name>
</gene>
<evidence type="ECO:0000256" key="1">
    <source>
        <dbReference type="ARBA" id="ARBA00009437"/>
    </source>
</evidence>
<comment type="caution">
    <text evidence="6">The sequence shown here is derived from an EMBL/GenBank/DDBJ whole genome shotgun (WGS) entry which is preliminary data.</text>
</comment>
<feature type="domain" description="HTH lysR-type" evidence="5">
    <location>
        <begin position="6"/>
        <end position="63"/>
    </location>
</feature>
<evidence type="ECO:0000259" key="5">
    <source>
        <dbReference type="PROSITE" id="PS50931"/>
    </source>
</evidence>
<dbReference type="PROSITE" id="PS50931">
    <property type="entry name" value="HTH_LYSR"/>
    <property type="match status" value="1"/>
</dbReference>
<keyword evidence="3" id="KW-0238">DNA-binding</keyword>
<dbReference type="InterPro" id="IPR036388">
    <property type="entry name" value="WH-like_DNA-bd_sf"/>
</dbReference>
<dbReference type="EMBL" id="BOPV01000001">
    <property type="protein sequence ID" value="GIL38422.1"/>
    <property type="molecule type" value="Genomic_DNA"/>
</dbReference>
<dbReference type="AlphaFoldDB" id="A0A8S8X8S4"/>
<dbReference type="GO" id="GO:0003700">
    <property type="term" value="F:DNA-binding transcription factor activity"/>
    <property type="evidence" value="ECO:0007669"/>
    <property type="project" value="InterPro"/>
</dbReference>
<evidence type="ECO:0000256" key="2">
    <source>
        <dbReference type="ARBA" id="ARBA00023015"/>
    </source>
</evidence>
<dbReference type="InterPro" id="IPR005119">
    <property type="entry name" value="LysR_subst-bd"/>
</dbReference>
<dbReference type="PRINTS" id="PR00039">
    <property type="entry name" value="HTHLYSR"/>
</dbReference>
<protein>
    <submittedName>
        <fullName evidence="6">LysR family transcriptional regulator</fullName>
    </submittedName>
</protein>
<evidence type="ECO:0000256" key="4">
    <source>
        <dbReference type="ARBA" id="ARBA00023163"/>
    </source>
</evidence>
<accession>A0A8S8X8S4</accession>
<dbReference type="PANTHER" id="PTHR30579:SF7">
    <property type="entry name" value="HTH-TYPE TRANSCRIPTIONAL REGULATOR LRHA-RELATED"/>
    <property type="match status" value="1"/>
</dbReference>
<dbReference type="InterPro" id="IPR036390">
    <property type="entry name" value="WH_DNA-bd_sf"/>
</dbReference>
<evidence type="ECO:0000313" key="6">
    <source>
        <dbReference type="EMBL" id="GIL38422.1"/>
    </source>
</evidence>
<dbReference type="SUPFAM" id="SSF53850">
    <property type="entry name" value="Periplasmic binding protein-like II"/>
    <property type="match status" value="1"/>
</dbReference>
<dbReference type="RefSeq" id="WP_420241437.1">
    <property type="nucleotide sequence ID" value="NZ_BOPV01000001.1"/>
</dbReference>
<dbReference type="Gene3D" id="1.10.10.10">
    <property type="entry name" value="Winged helix-like DNA-binding domain superfamily/Winged helix DNA-binding domain"/>
    <property type="match status" value="1"/>
</dbReference>
<keyword evidence="7" id="KW-1185">Reference proteome</keyword>
<evidence type="ECO:0000313" key="7">
    <source>
        <dbReference type="Proteomes" id="UP000681075"/>
    </source>
</evidence>
<comment type="similarity">
    <text evidence="1">Belongs to the LysR transcriptional regulatory family.</text>
</comment>
<name>A0A8S8X8S4_9PROT</name>
<proteinExistence type="inferred from homology"/>